<dbReference type="InterPro" id="IPR009290">
    <property type="entry name" value="Radial_spoke_3"/>
</dbReference>
<dbReference type="Pfam" id="PF06098">
    <property type="entry name" value="Radial_spoke_3"/>
    <property type="match status" value="1"/>
</dbReference>
<keyword evidence="3" id="KW-0963">Cytoplasm</keyword>
<dbReference type="RefSeq" id="XP_393685.3">
    <property type="nucleotide sequence ID" value="XM_393685.6"/>
</dbReference>
<dbReference type="GeneID" id="410202"/>
<accession>A0A7M7R650</accession>
<keyword evidence="6" id="KW-0969">Cilium</keyword>
<evidence type="ECO:0000313" key="13">
    <source>
        <dbReference type="RefSeq" id="XP_393685.3"/>
    </source>
</evidence>
<evidence type="ECO:0000256" key="6">
    <source>
        <dbReference type="ARBA" id="ARBA00023069"/>
    </source>
</evidence>
<evidence type="ECO:0000256" key="3">
    <source>
        <dbReference type="ARBA" id="ARBA00022490"/>
    </source>
</evidence>
<keyword evidence="8" id="KW-0966">Cell projection</keyword>
<dbReference type="EnsemblMetazoa" id="XM_393685">
    <property type="protein sequence ID" value="XP_393685"/>
    <property type="gene ID" value="LOC410202"/>
</dbReference>
<evidence type="ECO:0000256" key="10">
    <source>
        <dbReference type="SAM" id="MobiDB-lite"/>
    </source>
</evidence>
<protein>
    <submittedName>
        <fullName evidence="13">Radial spoke head protein 3 homolog isoform X1</fullName>
    </submittedName>
</protein>
<dbReference type="PANTHER" id="PTHR21648">
    <property type="entry name" value="FLAGELLAR RADIAL SPOKE PROTEIN 3"/>
    <property type="match status" value="1"/>
</dbReference>
<evidence type="ECO:0000313" key="11">
    <source>
        <dbReference type="EnsemblMetazoa" id="XP_393685"/>
    </source>
</evidence>
<name>A0A7M7R650_APIME</name>
<keyword evidence="9" id="KW-0175">Coiled coil</keyword>
<keyword evidence="4" id="KW-0597">Phosphoprotein</keyword>
<feature type="coiled-coil region" evidence="9">
    <location>
        <begin position="421"/>
        <end position="459"/>
    </location>
</feature>
<evidence type="ECO:0000256" key="7">
    <source>
        <dbReference type="ARBA" id="ARBA00023212"/>
    </source>
</evidence>
<keyword evidence="7" id="KW-0206">Cytoskeleton</keyword>
<evidence type="ECO:0000256" key="4">
    <source>
        <dbReference type="ARBA" id="ARBA00022553"/>
    </source>
</evidence>
<evidence type="ECO:0000256" key="2">
    <source>
        <dbReference type="ARBA" id="ARBA00006737"/>
    </source>
</evidence>
<comment type="subcellular location">
    <subcellularLocation>
        <location evidence="1">Cytoplasm</location>
        <location evidence="1">Cytoskeleton</location>
        <location evidence="1">Flagellum axoneme</location>
    </subcellularLocation>
</comment>
<accession>A0A8B9AZX0</accession>
<evidence type="ECO:0000256" key="5">
    <source>
        <dbReference type="ARBA" id="ARBA00022846"/>
    </source>
</evidence>
<organism evidence="11">
    <name type="scientific">Apis mellifera</name>
    <name type="common">Honeybee</name>
    <dbReference type="NCBI Taxonomy" id="7460"/>
    <lineage>
        <taxon>Eukaryota</taxon>
        <taxon>Metazoa</taxon>
        <taxon>Ecdysozoa</taxon>
        <taxon>Arthropoda</taxon>
        <taxon>Hexapoda</taxon>
        <taxon>Insecta</taxon>
        <taxon>Pterygota</taxon>
        <taxon>Neoptera</taxon>
        <taxon>Endopterygota</taxon>
        <taxon>Hymenoptera</taxon>
        <taxon>Apocrita</taxon>
        <taxon>Aculeata</taxon>
        <taxon>Apoidea</taxon>
        <taxon>Anthophila</taxon>
        <taxon>Apidae</taxon>
        <taxon>Apis</taxon>
    </lineage>
</organism>
<evidence type="ECO:0000256" key="9">
    <source>
        <dbReference type="SAM" id="Coils"/>
    </source>
</evidence>
<reference evidence="13" key="2">
    <citation type="submission" date="2025-04" db="UniProtKB">
        <authorList>
            <consortium name="RefSeq"/>
        </authorList>
    </citation>
    <scope>IDENTIFICATION</scope>
    <source>
        <strain evidence="13">DH4</strain>
        <tissue evidence="13">Whole body</tissue>
    </source>
</reference>
<feature type="region of interest" description="Disordered" evidence="10">
    <location>
        <begin position="30"/>
        <end position="92"/>
    </location>
</feature>
<sequence length="580" mass="65997">MPAGISALAPTANGDPFVLEVKSSYAILRKDGTSPPVLRDRPERSNPTLEHRRRISRSNEHLSQSRLQSNQTNPLRRESRSRSEDDCRSIVDQKIPAIKPSITLSTEDFNEVLNAKLRKLQEQEREREEERRRGARRSQGPRKKPFITTVRTGEFLMPPPEVAALLGIPSSTEAEESENCPLRSKFKSLASLARKPEVRHSSHIARCPTALKATVDFTLGMMNATTMAASTTLDDRAKIARRNDAADQRIPFGNIMFDRRVVRGSTFAATPVLIDGERSIAARQAEARRRNLARKRAQALATKSLVARVGSPPPVPGRKHEPVQTEVYLEELFEKPDEVEIGTQTDYFLDRLPTPRYCPQKTGEDVSTQIEPGDLFDFDFEVQPILEVLVGKTIEQALMEVLEEEEIAALKEQQRKFLELRAMEKAETRRLEEQERRLREEKDQRLKQYEDSMIAQRETEERIAAATLLTGYIAELLPAVLEGLKMSGFLLDEIKADVEDGFMPWLMREVKKEIGHMVESREVLMEIIREILENRAETYKKLGEEYDASRKKPMIDTLEDGGIDPNFINYEPLVIEGQDV</sequence>
<feature type="compositionally biased region" description="Basic and acidic residues" evidence="10">
    <location>
        <begin position="75"/>
        <end position="91"/>
    </location>
</feature>
<feature type="region of interest" description="Disordered" evidence="10">
    <location>
        <begin position="121"/>
        <end position="144"/>
    </location>
</feature>
<feature type="compositionally biased region" description="Basic residues" evidence="10">
    <location>
        <begin position="133"/>
        <end position="144"/>
    </location>
</feature>
<dbReference type="Proteomes" id="UP000005203">
    <property type="component" value="Linkage group LG10"/>
</dbReference>
<evidence type="ECO:0000256" key="8">
    <source>
        <dbReference type="ARBA" id="ARBA00023273"/>
    </source>
</evidence>
<feature type="compositionally biased region" description="Basic and acidic residues" evidence="10">
    <location>
        <begin position="30"/>
        <end position="44"/>
    </location>
</feature>
<proteinExistence type="inferred from homology"/>
<dbReference type="GO" id="GO:0005929">
    <property type="term" value="C:cilium"/>
    <property type="evidence" value="ECO:0007669"/>
    <property type="project" value="TreeGrafter"/>
</dbReference>
<feature type="compositionally biased region" description="Polar residues" evidence="10">
    <location>
        <begin position="61"/>
        <end position="74"/>
    </location>
</feature>
<evidence type="ECO:0000256" key="1">
    <source>
        <dbReference type="ARBA" id="ARBA00004611"/>
    </source>
</evidence>
<keyword evidence="12" id="KW-1185">Reference proteome</keyword>
<gene>
    <name evidence="13" type="primary">LOC410202</name>
</gene>
<reference evidence="11" key="1">
    <citation type="submission" date="2021-01" db="UniProtKB">
        <authorList>
            <consortium name="EnsemblMetazoa"/>
        </authorList>
    </citation>
    <scope>IDENTIFICATION</scope>
    <source>
        <strain evidence="11">DH4</strain>
    </source>
</reference>
<comment type="similarity">
    <text evidence="2">Belongs to the flagellar radial spoke RSP3 family.</text>
</comment>
<dbReference type="AlphaFoldDB" id="A0A7M7R650"/>
<keyword evidence="5" id="KW-0282">Flagellum</keyword>
<feature type="compositionally biased region" description="Basic and acidic residues" evidence="10">
    <location>
        <begin position="121"/>
        <end position="132"/>
    </location>
</feature>
<dbReference type="PANTHER" id="PTHR21648:SF0">
    <property type="entry name" value="RADIAL SPOKE HEAD PROTEIN 3 HOMOLOG"/>
    <property type="match status" value="1"/>
</dbReference>
<evidence type="ECO:0000313" key="12">
    <source>
        <dbReference type="Proteomes" id="UP000005203"/>
    </source>
</evidence>
<dbReference type="CTD" id="83861"/>
<dbReference type="OrthoDB" id="313308at2759"/>